<dbReference type="AlphaFoldDB" id="A0A2U2RHQ6"/>
<sequence>MSAVTRRVVLSGAGAMALGGLLAACGSKEDAPPAVPSGPELESPTPAVTGDQMSAYLGDIHDALKAADEDRKAGELAPRVTGSAASFRKATYAIIDKDKGWAKKALTRPGQKAVVPITSTSEDFPRTALALVEADGSSDAAPYFMILQQKDAKSPYSTWGWAQQVAGIDMPTVPSAQVGSAAVTADEKDLLVTPKEALELYAAVLSSGDKKDRKHQLADDPFKQTTFEQIWKERRELNKGVDKDEIGTIHEEYTPVKGEVGGLRTDDGGAIVLGTLTSTRKLSINEGSKVSYGEDNIYTTIIGARTFTKEYSRDYGTTVALYIPPKGSEKKIQPIGATRAVLDARGE</sequence>
<feature type="signal peptide" evidence="2">
    <location>
        <begin position="1"/>
        <end position="23"/>
    </location>
</feature>
<gene>
    <name evidence="4" type="ORF">DEO23_12515</name>
</gene>
<dbReference type="OrthoDB" id="3266092at2"/>
<feature type="domain" description="DUF8094" evidence="3">
    <location>
        <begin position="44"/>
        <end position="346"/>
    </location>
</feature>
<evidence type="ECO:0000256" key="2">
    <source>
        <dbReference type="SAM" id="SignalP"/>
    </source>
</evidence>
<name>A0A2U2RHQ6_9MICO</name>
<evidence type="ECO:0000313" key="5">
    <source>
        <dbReference type="Proteomes" id="UP000245590"/>
    </source>
</evidence>
<dbReference type="InterPro" id="IPR006311">
    <property type="entry name" value="TAT_signal"/>
</dbReference>
<dbReference type="RefSeq" id="WP_109276367.1">
    <property type="nucleotide sequence ID" value="NZ_QFKX01000005.1"/>
</dbReference>
<proteinExistence type="predicted"/>
<dbReference type="PROSITE" id="PS51257">
    <property type="entry name" value="PROKAR_LIPOPROTEIN"/>
    <property type="match status" value="1"/>
</dbReference>
<accession>A0A2U2RHQ6</accession>
<evidence type="ECO:0000313" key="4">
    <source>
        <dbReference type="EMBL" id="PWH05403.1"/>
    </source>
</evidence>
<keyword evidence="5" id="KW-1185">Reference proteome</keyword>
<organism evidence="4 5">
    <name type="scientific">Brachybacterium endophyticum</name>
    <dbReference type="NCBI Taxonomy" id="2182385"/>
    <lineage>
        <taxon>Bacteria</taxon>
        <taxon>Bacillati</taxon>
        <taxon>Actinomycetota</taxon>
        <taxon>Actinomycetes</taxon>
        <taxon>Micrococcales</taxon>
        <taxon>Dermabacteraceae</taxon>
        <taxon>Brachybacterium</taxon>
    </lineage>
</organism>
<protein>
    <recommendedName>
        <fullName evidence="3">DUF8094 domain-containing protein</fullName>
    </recommendedName>
</protein>
<feature type="chain" id="PRO_5015762378" description="DUF8094 domain-containing protein" evidence="2">
    <location>
        <begin position="24"/>
        <end position="347"/>
    </location>
</feature>
<dbReference type="InterPro" id="IPR058407">
    <property type="entry name" value="DUF8094"/>
</dbReference>
<keyword evidence="2" id="KW-0732">Signal</keyword>
<reference evidence="4 5" key="1">
    <citation type="submission" date="2018-05" db="EMBL/GenBank/DDBJ databases">
        <title>Brachybacterium sp. M1HQ-2T, whole genome shotgun sequence.</title>
        <authorList>
            <person name="Tuo L."/>
        </authorList>
    </citation>
    <scope>NUCLEOTIDE SEQUENCE [LARGE SCALE GENOMIC DNA]</scope>
    <source>
        <strain evidence="4 5">M1HQ-2</strain>
    </source>
</reference>
<feature type="region of interest" description="Disordered" evidence="1">
    <location>
        <begin position="28"/>
        <end position="49"/>
    </location>
</feature>
<dbReference type="EMBL" id="QFKX01000005">
    <property type="protein sequence ID" value="PWH05403.1"/>
    <property type="molecule type" value="Genomic_DNA"/>
</dbReference>
<dbReference type="Proteomes" id="UP000245590">
    <property type="component" value="Unassembled WGS sequence"/>
</dbReference>
<dbReference type="Pfam" id="PF26366">
    <property type="entry name" value="DUF8094"/>
    <property type="match status" value="1"/>
</dbReference>
<comment type="caution">
    <text evidence="4">The sequence shown here is derived from an EMBL/GenBank/DDBJ whole genome shotgun (WGS) entry which is preliminary data.</text>
</comment>
<dbReference type="PROSITE" id="PS51318">
    <property type="entry name" value="TAT"/>
    <property type="match status" value="1"/>
</dbReference>
<evidence type="ECO:0000259" key="3">
    <source>
        <dbReference type="Pfam" id="PF26366"/>
    </source>
</evidence>
<evidence type="ECO:0000256" key="1">
    <source>
        <dbReference type="SAM" id="MobiDB-lite"/>
    </source>
</evidence>